<dbReference type="EMBL" id="CAJNRD030001117">
    <property type="protein sequence ID" value="CAG5077513.1"/>
    <property type="molecule type" value="Genomic_DNA"/>
</dbReference>
<feature type="compositionally biased region" description="Low complexity" evidence="1">
    <location>
        <begin position="236"/>
        <end position="251"/>
    </location>
</feature>
<dbReference type="PROSITE" id="PS50940">
    <property type="entry name" value="CHIT_BIND_II"/>
    <property type="match status" value="1"/>
</dbReference>
<dbReference type="Proteomes" id="UP000786811">
    <property type="component" value="Unassembled WGS sequence"/>
</dbReference>
<dbReference type="GO" id="GO:0008061">
    <property type="term" value="F:chitin binding"/>
    <property type="evidence" value="ECO:0007669"/>
    <property type="project" value="InterPro"/>
</dbReference>
<gene>
    <name evidence="3" type="ORF">HICCMSTLAB_LOCUS2483</name>
</gene>
<reference evidence="3" key="1">
    <citation type="submission" date="2021-04" db="EMBL/GenBank/DDBJ databases">
        <authorList>
            <person name="Chebbi M.A.C M."/>
        </authorList>
    </citation>
    <scope>NUCLEOTIDE SEQUENCE</scope>
</reference>
<name>A0A8J2H5Y3_COTCN</name>
<dbReference type="OrthoDB" id="6379319at2759"/>
<feature type="region of interest" description="Disordered" evidence="1">
    <location>
        <begin position="180"/>
        <end position="264"/>
    </location>
</feature>
<dbReference type="AlphaFoldDB" id="A0A8J2H5Y3"/>
<evidence type="ECO:0000259" key="2">
    <source>
        <dbReference type="PROSITE" id="PS50940"/>
    </source>
</evidence>
<feature type="domain" description="Chitin-binding type-2" evidence="2">
    <location>
        <begin position="79"/>
        <end position="137"/>
    </location>
</feature>
<dbReference type="SUPFAM" id="SSF57625">
    <property type="entry name" value="Invertebrate chitin-binding proteins"/>
    <property type="match status" value="1"/>
</dbReference>
<dbReference type="GO" id="GO:0005576">
    <property type="term" value="C:extracellular region"/>
    <property type="evidence" value="ECO:0007669"/>
    <property type="project" value="InterPro"/>
</dbReference>
<feature type="compositionally biased region" description="Polar residues" evidence="1">
    <location>
        <begin position="198"/>
        <end position="235"/>
    </location>
</feature>
<evidence type="ECO:0000313" key="4">
    <source>
        <dbReference type="Proteomes" id="UP000786811"/>
    </source>
</evidence>
<comment type="caution">
    <text evidence="3">The sequence shown here is derived from an EMBL/GenBank/DDBJ whole genome shotgun (WGS) entry which is preliminary data.</text>
</comment>
<sequence length="432" mass="50054">MGWLTVKSRRIYYLSCYFYKLLDIGKPCYLRELFIEDSNLRRSERLAAKRNNISFVMPFFFDPQYESQFINTIPQQSSNFSCKSRDTGFYADIESNCRIYYTCDDHGNKFSYNCPQDTVFNQETLVCDHTYRVDCQKSAKFILQDVKTQQIQEKDIEFDNTQNANKFSRSFRITPQPSIYFLAPKDNNNNNNNNNNNTKPSVPKDQSNSGSNQDFFKSSRNSQFNRGNLFSSVIKSSSQPTLTSSTTTTTTRPQIRRGDTKNFSSKIENQKIFSSQRNIKINDTEFQQPFRTTTKSSIVIDPYSGTLRSIQNNNKISNSSTKNQNNKKEQFIVTTVPTTTAGTDFPIPSFEESLFSGLNNFNDDDPYYPRYTTSTEGYTLETIEQTPFSFTTQRIRTTNFKLNLVDLLPDLNSVEDLVDRRKHLFIPKTKNI</sequence>
<dbReference type="Pfam" id="PF01607">
    <property type="entry name" value="CBM_14"/>
    <property type="match status" value="1"/>
</dbReference>
<dbReference type="SMART" id="SM00494">
    <property type="entry name" value="ChtBD2"/>
    <property type="match status" value="1"/>
</dbReference>
<accession>A0A8J2H5Y3</accession>
<protein>
    <submittedName>
        <fullName evidence="3">Similar to U-scoloptoxin(01)-Er1a (Ethmostigmus rubripes)</fullName>
    </submittedName>
</protein>
<dbReference type="InterPro" id="IPR036508">
    <property type="entry name" value="Chitin-bd_dom_sf"/>
</dbReference>
<dbReference type="Gene3D" id="2.170.140.10">
    <property type="entry name" value="Chitin binding domain"/>
    <property type="match status" value="1"/>
</dbReference>
<keyword evidence="4" id="KW-1185">Reference proteome</keyword>
<proteinExistence type="predicted"/>
<dbReference type="InterPro" id="IPR002557">
    <property type="entry name" value="Chitin-bd_dom"/>
</dbReference>
<organism evidence="3 4">
    <name type="scientific">Cotesia congregata</name>
    <name type="common">Parasitoid wasp</name>
    <name type="synonym">Apanteles congregatus</name>
    <dbReference type="NCBI Taxonomy" id="51543"/>
    <lineage>
        <taxon>Eukaryota</taxon>
        <taxon>Metazoa</taxon>
        <taxon>Ecdysozoa</taxon>
        <taxon>Arthropoda</taxon>
        <taxon>Hexapoda</taxon>
        <taxon>Insecta</taxon>
        <taxon>Pterygota</taxon>
        <taxon>Neoptera</taxon>
        <taxon>Endopterygota</taxon>
        <taxon>Hymenoptera</taxon>
        <taxon>Apocrita</taxon>
        <taxon>Ichneumonoidea</taxon>
        <taxon>Braconidae</taxon>
        <taxon>Microgastrinae</taxon>
        <taxon>Cotesia</taxon>
    </lineage>
</organism>
<evidence type="ECO:0000313" key="3">
    <source>
        <dbReference type="EMBL" id="CAG5077513.1"/>
    </source>
</evidence>
<evidence type="ECO:0000256" key="1">
    <source>
        <dbReference type="SAM" id="MobiDB-lite"/>
    </source>
</evidence>
<feature type="compositionally biased region" description="Low complexity" evidence="1">
    <location>
        <begin position="187"/>
        <end position="197"/>
    </location>
</feature>